<feature type="compositionally biased region" description="Basic and acidic residues" evidence="1">
    <location>
        <begin position="25"/>
        <end position="34"/>
    </location>
</feature>
<feature type="compositionally biased region" description="Basic and acidic residues" evidence="1">
    <location>
        <begin position="1"/>
        <end position="12"/>
    </location>
</feature>
<evidence type="ECO:0000313" key="2">
    <source>
        <dbReference type="EMBL" id="OAO97957.1"/>
    </source>
</evidence>
<evidence type="ECO:0000256" key="1">
    <source>
        <dbReference type="SAM" id="MobiDB-lite"/>
    </source>
</evidence>
<evidence type="ECO:0000313" key="3">
    <source>
        <dbReference type="Proteomes" id="UP000078284"/>
    </source>
</evidence>
<proteinExistence type="predicted"/>
<accession>A0A178UX32</accession>
<dbReference type="Proteomes" id="UP000078284">
    <property type="component" value="Chromosome 4"/>
</dbReference>
<sequence>MRRESSSGGRRDPGKRRGGKRREGKRREGGDRCRFSTLSLEGKRSMGIHNPTIKHKPTSISTKTSLSSLTSIFQRGNHQSSSSGNGSSFSVCWPSIYLESSGFLSRDVQLSVRRRSSLWQCLVGFCSDTVRFF</sequence>
<feature type="compositionally biased region" description="Basic residues" evidence="1">
    <location>
        <begin position="13"/>
        <end position="24"/>
    </location>
</feature>
<comment type="caution">
    <text evidence="2">The sequence shown here is derived from an EMBL/GenBank/DDBJ whole genome shotgun (WGS) entry which is preliminary data.</text>
</comment>
<organism evidence="2 3">
    <name type="scientific">Arabidopsis thaliana</name>
    <name type="common">Mouse-ear cress</name>
    <dbReference type="NCBI Taxonomy" id="3702"/>
    <lineage>
        <taxon>Eukaryota</taxon>
        <taxon>Viridiplantae</taxon>
        <taxon>Streptophyta</taxon>
        <taxon>Embryophyta</taxon>
        <taxon>Tracheophyta</taxon>
        <taxon>Spermatophyta</taxon>
        <taxon>Magnoliopsida</taxon>
        <taxon>eudicotyledons</taxon>
        <taxon>Gunneridae</taxon>
        <taxon>Pentapetalae</taxon>
        <taxon>rosids</taxon>
        <taxon>malvids</taxon>
        <taxon>Brassicales</taxon>
        <taxon>Brassicaceae</taxon>
        <taxon>Camelineae</taxon>
        <taxon>Arabidopsis</taxon>
    </lineage>
</organism>
<gene>
    <name evidence="2" type="ordered locus">AXX17_At4g04510</name>
</gene>
<name>A0A178UX32_ARATH</name>
<protein>
    <submittedName>
        <fullName evidence="2">Uncharacterized protein</fullName>
    </submittedName>
</protein>
<reference evidence="3" key="1">
    <citation type="journal article" date="2016" name="Proc. Natl. Acad. Sci. U.S.A.">
        <title>Chromosome-level assembly of Arabidopsis thaliana Ler reveals the extent of translocation and inversion polymorphisms.</title>
        <authorList>
            <person name="Zapata L."/>
            <person name="Ding J."/>
            <person name="Willing E.M."/>
            <person name="Hartwig B."/>
            <person name="Bezdan D."/>
            <person name="Jiao W.B."/>
            <person name="Patel V."/>
            <person name="Velikkakam James G."/>
            <person name="Koornneef M."/>
            <person name="Ossowski S."/>
            <person name="Schneeberger K."/>
        </authorList>
    </citation>
    <scope>NUCLEOTIDE SEQUENCE [LARGE SCALE GENOMIC DNA]</scope>
    <source>
        <strain evidence="3">cv. Landsberg erecta</strain>
    </source>
</reference>
<feature type="region of interest" description="Disordered" evidence="1">
    <location>
        <begin position="1"/>
        <end position="34"/>
    </location>
</feature>
<dbReference type="AlphaFoldDB" id="A0A178UX32"/>
<dbReference type="EMBL" id="LUHQ01000004">
    <property type="protein sequence ID" value="OAO97957.1"/>
    <property type="molecule type" value="Genomic_DNA"/>
</dbReference>